<sequence length="324" mass="36687">MTHNLYIPHEIVLQILEATIPPGRPNRTVDVGHADVQNLIAWSRVCRATYEPATRFLRQHCVYIDSIPRLTSFLKCLADSEDSGDDGPSATLPRVMRLSEVSSVYLGLSMEEIQSVRTGGLIRDLLVKLGGSVRRLIVDLPYRRIAQQYSIDVHIDALFSQGLRALTNLEELTTLGGLPVLEFWRAGLELGEIWPKMRRLSGFKINLGEEQLWYNVARARTLEHLVIAMPYVLRRESWNIKRSIGGREWNPEKGGDSSYARPLKVVVAYHEYSAPLVDMDDANVYDPCGMLDVSTVEIPVIAKRVDWVCKDWLVKSAMADTIWD</sequence>
<comment type="caution">
    <text evidence="1">The sequence shown here is derived from an EMBL/GenBank/DDBJ whole genome shotgun (WGS) entry which is preliminary data.</text>
</comment>
<dbReference type="AlphaFoldDB" id="A0A366SE22"/>
<name>A0A366SE22_9HYPO</name>
<dbReference type="OrthoDB" id="6365676at2759"/>
<keyword evidence="2" id="KW-1185">Reference proteome</keyword>
<dbReference type="Proteomes" id="UP000253153">
    <property type="component" value="Unassembled WGS sequence"/>
</dbReference>
<dbReference type="EMBL" id="QKXC01000007">
    <property type="protein sequence ID" value="RBR26895.1"/>
    <property type="molecule type" value="Genomic_DNA"/>
</dbReference>
<evidence type="ECO:0008006" key="3">
    <source>
        <dbReference type="Google" id="ProtNLM"/>
    </source>
</evidence>
<protein>
    <recommendedName>
        <fullName evidence="3">F-box domain-containing protein</fullName>
    </recommendedName>
</protein>
<evidence type="ECO:0000313" key="1">
    <source>
        <dbReference type="EMBL" id="RBR26895.1"/>
    </source>
</evidence>
<gene>
    <name evidence="1" type="ORF">FIESC28_00321</name>
</gene>
<proteinExistence type="predicted"/>
<organism evidence="1 2">
    <name type="scientific">Fusarium coffeatum</name>
    <dbReference type="NCBI Taxonomy" id="231269"/>
    <lineage>
        <taxon>Eukaryota</taxon>
        <taxon>Fungi</taxon>
        <taxon>Dikarya</taxon>
        <taxon>Ascomycota</taxon>
        <taxon>Pezizomycotina</taxon>
        <taxon>Sordariomycetes</taxon>
        <taxon>Hypocreomycetidae</taxon>
        <taxon>Hypocreales</taxon>
        <taxon>Nectriaceae</taxon>
        <taxon>Fusarium</taxon>
        <taxon>Fusarium incarnatum-equiseti species complex</taxon>
    </lineage>
</organism>
<accession>A0A366SE22</accession>
<dbReference type="RefSeq" id="XP_031021486.1">
    <property type="nucleotide sequence ID" value="XM_031154472.1"/>
</dbReference>
<dbReference type="GeneID" id="41989768"/>
<evidence type="ECO:0000313" key="2">
    <source>
        <dbReference type="Proteomes" id="UP000253153"/>
    </source>
</evidence>
<reference evidence="1 2" key="1">
    <citation type="submission" date="2018-06" db="EMBL/GenBank/DDBJ databases">
        <title>Fusarium incarnatum-equiseti species complex species 28.</title>
        <authorList>
            <person name="Gardiner D.M."/>
        </authorList>
    </citation>
    <scope>NUCLEOTIDE SEQUENCE [LARGE SCALE GENOMIC DNA]</scope>
    <source>
        <strain evidence="1 2">FIESC_28</strain>
    </source>
</reference>